<dbReference type="NCBIfam" id="TIGR00636">
    <property type="entry name" value="PduO_Nterm"/>
    <property type="match status" value="1"/>
</dbReference>
<dbReference type="AlphaFoldDB" id="A0A7R8X473"/>
<keyword evidence="5 10" id="KW-0067">ATP-binding</keyword>
<keyword evidence="13" id="KW-1185">Reference proteome</keyword>
<keyword evidence="4 10" id="KW-0547">Nucleotide-binding</keyword>
<dbReference type="EMBL" id="CAJPEV010000276">
    <property type="protein sequence ID" value="CAG0883318.1"/>
    <property type="molecule type" value="Genomic_DNA"/>
</dbReference>
<comment type="subunit">
    <text evidence="2">Homotrimer.</text>
</comment>
<evidence type="ECO:0000256" key="7">
    <source>
        <dbReference type="ARBA" id="ARBA00056747"/>
    </source>
</evidence>
<gene>
    <name evidence="12" type="ORF">DSTB1V02_LOCUS2467</name>
</gene>
<comment type="function">
    <text evidence="7">Converts cob(I)alamin to adenosylcobalamin (adenosylcob(III)alamin), a coenzyme for methylmalonyl-CoA mutase, therefore participates in the final step of the vitamin B12 conversion. Generates adenosylcobalamin (AdoCbl) and directly delivers the cofactor to MUT in a transfer that is stimulated by ATP-binding to MMAB and gated by MMAA.</text>
</comment>
<protein>
    <recommendedName>
        <fullName evidence="8">Corrinoid adenosyltransferase MMAB</fullName>
    </recommendedName>
    <alternativeName>
        <fullName evidence="9">ATP:co(I)rrinoid adenosyltransferase MMAB</fullName>
    </alternativeName>
</protein>
<reference evidence="12" key="1">
    <citation type="submission" date="2020-11" db="EMBL/GenBank/DDBJ databases">
        <authorList>
            <person name="Tran Van P."/>
        </authorList>
    </citation>
    <scope>NUCLEOTIDE SEQUENCE</scope>
</reference>
<evidence type="ECO:0000256" key="6">
    <source>
        <dbReference type="ARBA" id="ARBA00051988"/>
    </source>
</evidence>
<dbReference type="FunFam" id="1.20.1200.10:FF:000001">
    <property type="entry name" value="Cob(I)yrinic acid a,c-diamide adenosyltransferase"/>
    <property type="match status" value="1"/>
</dbReference>
<keyword evidence="3 10" id="KW-0808">Transferase</keyword>
<dbReference type="PANTHER" id="PTHR12213:SF0">
    <property type="entry name" value="CORRINOID ADENOSYLTRANSFERASE MMAB"/>
    <property type="match status" value="1"/>
</dbReference>
<feature type="domain" description="Cobalamin adenosyltransferase-like" evidence="11">
    <location>
        <begin position="31"/>
        <end position="198"/>
    </location>
</feature>
<accession>A0A7R8X473</accession>
<dbReference type="Proteomes" id="UP000677054">
    <property type="component" value="Unassembled WGS sequence"/>
</dbReference>
<evidence type="ECO:0000259" key="11">
    <source>
        <dbReference type="Pfam" id="PF01923"/>
    </source>
</evidence>
<dbReference type="InterPro" id="IPR036451">
    <property type="entry name" value="CblAdoTrfase-like_sf"/>
</dbReference>
<organism evidence="12">
    <name type="scientific">Darwinula stevensoni</name>
    <dbReference type="NCBI Taxonomy" id="69355"/>
    <lineage>
        <taxon>Eukaryota</taxon>
        <taxon>Metazoa</taxon>
        <taxon>Ecdysozoa</taxon>
        <taxon>Arthropoda</taxon>
        <taxon>Crustacea</taxon>
        <taxon>Oligostraca</taxon>
        <taxon>Ostracoda</taxon>
        <taxon>Podocopa</taxon>
        <taxon>Podocopida</taxon>
        <taxon>Darwinulocopina</taxon>
        <taxon>Darwinuloidea</taxon>
        <taxon>Darwinulidae</taxon>
        <taxon>Darwinula</taxon>
    </lineage>
</organism>
<dbReference type="GO" id="GO:0009235">
    <property type="term" value="P:cobalamin metabolic process"/>
    <property type="evidence" value="ECO:0007669"/>
    <property type="project" value="UniProtKB-ARBA"/>
</dbReference>
<dbReference type="PANTHER" id="PTHR12213">
    <property type="entry name" value="CORRINOID ADENOSYLTRANSFERASE"/>
    <property type="match status" value="1"/>
</dbReference>
<comment type="similarity">
    <text evidence="1 10">Belongs to the Cob(I)alamin adenosyltransferase family.</text>
</comment>
<dbReference type="InterPro" id="IPR016030">
    <property type="entry name" value="CblAdoTrfase-like"/>
</dbReference>
<dbReference type="Pfam" id="PF01923">
    <property type="entry name" value="Cob_adeno_trans"/>
    <property type="match status" value="1"/>
</dbReference>
<dbReference type="SUPFAM" id="SSF89028">
    <property type="entry name" value="Cobalamin adenosyltransferase-like"/>
    <property type="match status" value="1"/>
</dbReference>
<evidence type="ECO:0000256" key="9">
    <source>
        <dbReference type="ARBA" id="ARBA00075216"/>
    </source>
</evidence>
<evidence type="ECO:0000256" key="1">
    <source>
        <dbReference type="ARBA" id="ARBA00007487"/>
    </source>
</evidence>
<dbReference type="EMBL" id="LR899793">
    <property type="protein sequence ID" value="CAD7242502.1"/>
    <property type="molecule type" value="Genomic_DNA"/>
</dbReference>
<evidence type="ECO:0000313" key="13">
    <source>
        <dbReference type="Proteomes" id="UP000677054"/>
    </source>
</evidence>
<dbReference type="GO" id="GO:0005524">
    <property type="term" value="F:ATP binding"/>
    <property type="evidence" value="ECO:0007669"/>
    <property type="project" value="UniProtKB-UniRule"/>
</dbReference>
<dbReference type="GO" id="GO:0008817">
    <property type="term" value="F:corrinoid adenosyltransferase activity"/>
    <property type="evidence" value="ECO:0007669"/>
    <property type="project" value="TreeGrafter"/>
</dbReference>
<evidence type="ECO:0000256" key="5">
    <source>
        <dbReference type="ARBA" id="ARBA00022840"/>
    </source>
</evidence>
<evidence type="ECO:0000256" key="2">
    <source>
        <dbReference type="ARBA" id="ARBA00011233"/>
    </source>
</evidence>
<comment type="catalytic activity">
    <reaction evidence="6">
        <text>cob(I)alamin-[corrinoid adenosyltransferase] + ATP = apo-[corrinoid adenosyltransferase] + adenosylcob(III)alamin + triphosphate</text>
        <dbReference type="Rhea" id="RHEA:56796"/>
        <dbReference type="Rhea" id="RHEA-COMP:14743"/>
        <dbReference type="Rhea" id="RHEA-COMP:14744"/>
        <dbReference type="ChEBI" id="CHEBI:18036"/>
        <dbReference type="ChEBI" id="CHEBI:18408"/>
        <dbReference type="ChEBI" id="CHEBI:30616"/>
        <dbReference type="ChEBI" id="CHEBI:60488"/>
        <dbReference type="ChEBI" id="CHEBI:83228"/>
    </reaction>
    <physiologicalReaction direction="left-to-right" evidence="6">
        <dbReference type="Rhea" id="RHEA:56797"/>
    </physiologicalReaction>
</comment>
<evidence type="ECO:0000256" key="3">
    <source>
        <dbReference type="ARBA" id="ARBA00022679"/>
    </source>
</evidence>
<sequence>MILRTPLMRMLPLAGTSKIMAMSKKQASTKIYTRTGDKGKTSTYTGERRLKSDPIFNALGTLDELTSHIGLVSASATKGEYMEQLKRIQCILQDIGSLIATPRSSAKEKHAYLTEFDKSFIEDMEAWIDAYTDHLPPLKAFILPGGTVRSAQIHIARSVCRRAERSILPLVIDEEVDPKALAFVNRLSDYLFTLARFVCHEEGGEETSYRKPRPHSEGHD</sequence>
<dbReference type="InterPro" id="IPR029499">
    <property type="entry name" value="PduO-typ"/>
</dbReference>
<name>A0A7R8X473_9CRUS</name>
<dbReference type="Gene3D" id="1.20.1200.10">
    <property type="entry name" value="Cobalamin adenosyltransferase-like"/>
    <property type="match status" value="1"/>
</dbReference>
<evidence type="ECO:0000256" key="4">
    <source>
        <dbReference type="ARBA" id="ARBA00022741"/>
    </source>
</evidence>
<evidence type="ECO:0000313" key="12">
    <source>
        <dbReference type="EMBL" id="CAD7242502.1"/>
    </source>
</evidence>
<evidence type="ECO:0000256" key="10">
    <source>
        <dbReference type="RuleBase" id="RU366026"/>
    </source>
</evidence>
<dbReference type="OrthoDB" id="549173at2759"/>
<evidence type="ECO:0000256" key="8">
    <source>
        <dbReference type="ARBA" id="ARBA00071654"/>
    </source>
</evidence>
<proteinExistence type="inferred from homology"/>